<keyword evidence="3" id="KW-0378">Hydrolase</keyword>
<keyword evidence="1" id="KW-1133">Transmembrane helix</keyword>
<protein>
    <submittedName>
        <fullName evidence="3">Alpha/beta hydrolase</fullName>
    </submittedName>
</protein>
<dbReference type="RefSeq" id="WP_167189685.1">
    <property type="nucleotide sequence ID" value="NZ_JAAONZ010000015.1"/>
</dbReference>
<dbReference type="PRINTS" id="PR00111">
    <property type="entry name" value="ABHYDROLASE"/>
</dbReference>
<keyword evidence="1" id="KW-0472">Membrane</keyword>
<dbReference type="PANTHER" id="PTHR43798">
    <property type="entry name" value="MONOACYLGLYCEROL LIPASE"/>
    <property type="match status" value="1"/>
</dbReference>
<dbReference type="EMBL" id="JAAONZ010000015">
    <property type="protein sequence ID" value="NHO67278.1"/>
    <property type="molecule type" value="Genomic_DNA"/>
</dbReference>
<feature type="domain" description="AB hydrolase-1" evidence="2">
    <location>
        <begin position="66"/>
        <end position="297"/>
    </location>
</feature>
<comment type="caution">
    <text evidence="3">The sequence shown here is derived from an EMBL/GenBank/DDBJ whole genome shotgun (WGS) entry which is preliminary data.</text>
</comment>
<dbReference type="Gene3D" id="3.40.50.1820">
    <property type="entry name" value="alpha/beta hydrolase"/>
    <property type="match status" value="1"/>
</dbReference>
<name>A0A9E5T3L7_9GAMM</name>
<gene>
    <name evidence="3" type="ORF">G8770_17150</name>
</gene>
<evidence type="ECO:0000256" key="1">
    <source>
        <dbReference type="SAM" id="Phobius"/>
    </source>
</evidence>
<reference evidence="3" key="1">
    <citation type="submission" date="2020-03" db="EMBL/GenBank/DDBJ databases">
        <authorList>
            <person name="Guo F."/>
        </authorList>
    </citation>
    <scope>NUCLEOTIDE SEQUENCE</scope>
    <source>
        <strain evidence="3">JCM 30134</strain>
    </source>
</reference>
<dbReference type="InterPro" id="IPR000073">
    <property type="entry name" value="AB_hydrolase_1"/>
</dbReference>
<dbReference type="Proteomes" id="UP000787472">
    <property type="component" value="Unassembled WGS sequence"/>
</dbReference>
<evidence type="ECO:0000313" key="4">
    <source>
        <dbReference type="Proteomes" id="UP000787472"/>
    </source>
</evidence>
<dbReference type="SUPFAM" id="SSF53474">
    <property type="entry name" value="alpha/beta-Hydrolases"/>
    <property type="match status" value="1"/>
</dbReference>
<dbReference type="InterPro" id="IPR050266">
    <property type="entry name" value="AB_hydrolase_sf"/>
</dbReference>
<accession>A0A9E5T3L7</accession>
<dbReference type="Pfam" id="PF00561">
    <property type="entry name" value="Abhydrolase_1"/>
    <property type="match status" value="1"/>
</dbReference>
<dbReference type="AlphaFoldDB" id="A0A9E5T3L7"/>
<sequence length="342" mass="38480">MAVIWRGIKYTLLMAVVAVLLSIVWVLIRGSELSPERLQERHYDFDVQSMDIDGVRVHYQDVGEGPVLLLIHSHFFAMTQWDQWVPALSQHYRVIRYDMRSHGLTGPDPVGDYSMASSQQLVQQLLQRLDVDRFSVVGTSLGGNVAFHLAAGLPQRVEKLVLINSGGLKRDNARSGTIPGWVDYAVYLIPRWAYKNFLQWMVIDDQLVTDANVDEFYDMFRRQGNRPGEMERLRDFNVGEPDALLASIAAPTLVLWGEENPQLPSGLAYDFQDRLTNSACVWVKLYPGIGHVLPIESPEEGVTDVLAFLQDKPLPDMRSVSIKAKGQQLVATDTDVVNSVCL</sequence>
<evidence type="ECO:0000259" key="2">
    <source>
        <dbReference type="Pfam" id="PF00561"/>
    </source>
</evidence>
<keyword evidence="1" id="KW-0812">Transmembrane</keyword>
<dbReference type="InterPro" id="IPR029058">
    <property type="entry name" value="AB_hydrolase_fold"/>
</dbReference>
<dbReference type="GO" id="GO:0016787">
    <property type="term" value="F:hydrolase activity"/>
    <property type="evidence" value="ECO:0007669"/>
    <property type="project" value="UniProtKB-KW"/>
</dbReference>
<proteinExistence type="predicted"/>
<keyword evidence="4" id="KW-1185">Reference proteome</keyword>
<organism evidence="3 4">
    <name type="scientific">Pseudomaricurvus hydrocarbonicus</name>
    <dbReference type="NCBI Taxonomy" id="1470433"/>
    <lineage>
        <taxon>Bacteria</taxon>
        <taxon>Pseudomonadati</taxon>
        <taxon>Pseudomonadota</taxon>
        <taxon>Gammaproteobacteria</taxon>
        <taxon>Cellvibrionales</taxon>
        <taxon>Cellvibrionaceae</taxon>
        <taxon>Pseudomaricurvus</taxon>
    </lineage>
</organism>
<feature type="transmembrane region" description="Helical" evidence="1">
    <location>
        <begin position="7"/>
        <end position="28"/>
    </location>
</feature>
<evidence type="ECO:0000313" key="3">
    <source>
        <dbReference type="EMBL" id="NHO67278.1"/>
    </source>
</evidence>